<gene>
    <name evidence="3" type="ORF">JK363_02345</name>
</gene>
<evidence type="ECO:0008006" key="5">
    <source>
        <dbReference type="Google" id="ProtNLM"/>
    </source>
</evidence>
<organism evidence="3 4">
    <name type="scientific">Streptomyces coffeae</name>
    <dbReference type="NCBI Taxonomy" id="621382"/>
    <lineage>
        <taxon>Bacteria</taxon>
        <taxon>Bacillati</taxon>
        <taxon>Actinomycetota</taxon>
        <taxon>Actinomycetes</taxon>
        <taxon>Kitasatosporales</taxon>
        <taxon>Streptomycetaceae</taxon>
        <taxon>Streptomyces</taxon>
    </lineage>
</organism>
<protein>
    <recommendedName>
        <fullName evidence="5">Lipoprotein</fullName>
    </recommendedName>
</protein>
<sequence length="204" mass="21877">MNRRRTRPAVALLTAAVALLATGCGIRGTSVPVDAGAAPSRASCEAPEPDRAAEGTGRVRVRIYLPCGSRVLSLSRSMRLPKEQPPPEPVQIARALLEQLRQPPTAAETAAGFSTAVEDWVQVSGPASDDPDRALRLNRPPEELQSMALAQIVCTFGESTAADEHHRVVLGGPESDRDPLKRYTCTEEMRRHPEIAVNSGVLVS</sequence>
<dbReference type="PROSITE" id="PS51257">
    <property type="entry name" value="PROKAR_LIPOPROTEIN"/>
    <property type="match status" value="1"/>
</dbReference>
<evidence type="ECO:0000256" key="2">
    <source>
        <dbReference type="SAM" id="SignalP"/>
    </source>
</evidence>
<name>A0ABS1N6H8_9ACTN</name>
<feature type="signal peptide" evidence="2">
    <location>
        <begin position="1"/>
        <end position="23"/>
    </location>
</feature>
<comment type="caution">
    <text evidence="3">The sequence shown here is derived from an EMBL/GenBank/DDBJ whole genome shotgun (WGS) entry which is preliminary data.</text>
</comment>
<dbReference type="Proteomes" id="UP000634229">
    <property type="component" value="Unassembled WGS sequence"/>
</dbReference>
<accession>A0ABS1N6H8</accession>
<feature type="chain" id="PRO_5045245702" description="Lipoprotein" evidence="2">
    <location>
        <begin position="24"/>
        <end position="204"/>
    </location>
</feature>
<evidence type="ECO:0000313" key="3">
    <source>
        <dbReference type="EMBL" id="MBL1095534.1"/>
    </source>
</evidence>
<feature type="region of interest" description="Disordered" evidence="1">
    <location>
        <begin position="30"/>
        <end position="55"/>
    </location>
</feature>
<evidence type="ECO:0000256" key="1">
    <source>
        <dbReference type="SAM" id="MobiDB-lite"/>
    </source>
</evidence>
<dbReference type="EMBL" id="JAERRF010000001">
    <property type="protein sequence ID" value="MBL1095534.1"/>
    <property type="molecule type" value="Genomic_DNA"/>
</dbReference>
<proteinExistence type="predicted"/>
<keyword evidence="4" id="KW-1185">Reference proteome</keyword>
<reference evidence="3 4" key="1">
    <citation type="submission" date="2021-01" db="EMBL/GenBank/DDBJ databases">
        <title>WGS of actinomycetes isolated from Thailand.</title>
        <authorList>
            <person name="Thawai C."/>
        </authorList>
    </citation>
    <scope>NUCLEOTIDE SEQUENCE [LARGE SCALE GENOMIC DNA]</scope>
    <source>
        <strain evidence="3 4">CA1R205</strain>
    </source>
</reference>
<evidence type="ECO:0000313" key="4">
    <source>
        <dbReference type="Proteomes" id="UP000634229"/>
    </source>
</evidence>
<keyword evidence="2" id="KW-0732">Signal</keyword>